<comment type="catalytic activity">
    <reaction evidence="6 7">
        <text>L-glutamate 5-semialdehyde + phosphate + NADP(+) = L-glutamyl 5-phosphate + NADPH + H(+)</text>
        <dbReference type="Rhea" id="RHEA:19541"/>
        <dbReference type="ChEBI" id="CHEBI:15378"/>
        <dbReference type="ChEBI" id="CHEBI:43474"/>
        <dbReference type="ChEBI" id="CHEBI:57783"/>
        <dbReference type="ChEBI" id="CHEBI:58066"/>
        <dbReference type="ChEBI" id="CHEBI:58274"/>
        <dbReference type="ChEBI" id="CHEBI:58349"/>
        <dbReference type="EC" id="1.2.1.41"/>
    </reaction>
</comment>
<keyword evidence="7" id="KW-0963">Cytoplasm</keyword>
<dbReference type="InterPro" id="IPR012134">
    <property type="entry name" value="Glu-5-SA_DH"/>
</dbReference>
<keyword evidence="5 7" id="KW-0560">Oxidoreductase</keyword>
<comment type="similarity">
    <text evidence="7">Belongs to the gamma-glutamyl phosphate reductase family.</text>
</comment>
<dbReference type="GO" id="GO:0005737">
    <property type="term" value="C:cytoplasm"/>
    <property type="evidence" value="ECO:0007669"/>
    <property type="project" value="UniProtKB-SubCell"/>
</dbReference>
<comment type="function">
    <text evidence="7">Catalyzes the NADPH-dependent reduction of L-glutamate 5-phosphate into L-glutamate 5-semialdehyde and phosphate. The product spontaneously undergoes cyclization to form 1-pyrroline-5-carboxylate.</text>
</comment>
<dbReference type="PANTHER" id="PTHR11063:SF8">
    <property type="entry name" value="DELTA-1-PYRROLINE-5-CARBOXYLATE SYNTHASE"/>
    <property type="match status" value="1"/>
</dbReference>
<organism evidence="9 10">
    <name type="scientific">Parashewanella curva</name>
    <dbReference type="NCBI Taxonomy" id="2338552"/>
    <lineage>
        <taxon>Bacteria</taxon>
        <taxon>Pseudomonadati</taxon>
        <taxon>Pseudomonadota</taxon>
        <taxon>Gammaproteobacteria</taxon>
        <taxon>Alteromonadales</taxon>
        <taxon>Shewanellaceae</taxon>
        <taxon>Parashewanella</taxon>
    </lineage>
</organism>
<dbReference type="GO" id="GO:0050661">
    <property type="term" value="F:NADP binding"/>
    <property type="evidence" value="ECO:0007669"/>
    <property type="project" value="InterPro"/>
</dbReference>
<reference evidence="9 10" key="1">
    <citation type="submission" date="2018-09" db="EMBL/GenBank/DDBJ databases">
        <title>Phylogeny of the Shewanellaceae, and recommendation for two new genera, Pseudoshewanella and Parashewanella.</title>
        <authorList>
            <person name="Wang G."/>
        </authorList>
    </citation>
    <scope>NUCLEOTIDE SEQUENCE [LARGE SCALE GENOMIC DNA]</scope>
    <source>
        <strain evidence="9 10">C51</strain>
    </source>
</reference>
<evidence type="ECO:0000313" key="9">
    <source>
        <dbReference type="EMBL" id="RLV60309.1"/>
    </source>
</evidence>
<dbReference type="InterPro" id="IPR016163">
    <property type="entry name" value="Ald_DH_C"/>
</dbReference>
<dbReference type="Gene3D" id="3.40.309.10">
    <property type="entry name" value="Aldehyde Dehydrogenase, Chain A, domain 2"/>
    <property type="match status" value="1"/>
</dbReference>
<dbReference type="InterPro" id="IPR015590">
    <property type="entry name" value="Aldehyde_DH_dom"/>
</dbReference>
<protein>
    <recommendedName>
        <fullName evidence="7">Gamma-glutamyl phosphate reductase</fullName>
        <shortName evidence="7">GPR</shortName>
        <ecNumber evidence="7">1.2.1.41</ecNumber>
    </recommendedName>
    <alternativeName>
        <fullName evidence="7">Glutamate-5-semialdehyde dehydrogenase</fullName>
    </alternativeName>
    <alternativeName>
        <fullName evidence="7">Glutamyl-gamma-semialdehyde dehydrogenase</fullName>
        <shortName evidence="7">GSA dehydrogenase</shortName>
    </alternativeName>
</protein>
<dbReference type="EC" id="1.2.1.41" evidence="7"/>
<gene>
    <name evidence="7" type="primary">proA</name>
    <name evidence="9" type="ORF">D5018_07625</name>
</gene>
<dbReference type="FunFam" id="3.40.309.10:FF:000006">
    <property type="entry name" value="Gamma-glutamyl phosphate reductase"/>
    <property type="match status" value="1"/>
</dbReference>
<evidence type="ECO:0000256" key="5">
    <source>
        <dbReference type="ARBA" id="ARBA00023002"/>
    </source>
</evidence>
<evidence type="ECO:0000256" key="7">
    <source>
        <dbReference type="HAMAP-Rule" id="MF_00412"/>
    </source>
</evidence>
<keyword evidence="2 7" id="KW-0028">Amino-acid biosynthesis</keyword>
<dbReference type="NCBIfam" id="TIGR00407">
    <property type="entry name" value="proA"/>
    <property type="match status" value="1"/>
</dbReference>
<comment type="subcellular location">
    <subcellularLocation>
        <location evidence="7">Cytoplasm</location>
    </subcellularLocation>
</comment>
<dbReference type="Pfam" id="PF00171">
    <property type="entry name" value="Aldedh"/>
    <property type="match status" value="1"/>
</dbReference>
<evidence type="ECO:0000259" key="8">
    <source>
        <dbReference type="Pfam" id="PF00171"/>
    </source>
</evidence>
<dbReference type="SUPFAM" id="SSF53720">
    <property type="entry name" value="ALDH-like"/>
    <property type="match status" value="1"/>
</dbReference>
<dbReference type="InterPro" id="IPR016161">
    <property type="entry name" value="Ald_DH/histidinol_DH"/>
</dbReference>
<sequence>MKDRQPFDIARLARQASQATPQVAQLSTEQKNTLLQAMADNIRQQQKMLLNENNKDIEAGRAKGLTDAMLDRLLLTEARIEGIASAIEDIIHLDDPVGRLGDFSERPNGIKVGKMRIPLGVIAMIYEARPNVTAEAAALCLKSGNGVILRGGSEAVYSNRAIATLWHQVLADTGLETAIITIVPNTDRSVISELLKLNEDIDLVIPRGGEALIRYVTDNSRIPVIQHYKGVCHLYIDEAADIEKAVAILVNGKTQRPSACNAIETLVVHRELAGSFLPKAAEALAEFDVTIHACPKSREFFADAQLATDDDYHAEYLAQEIAVKVVDNYEAAIEHIQTYTSDHTEVIVTEDELRGHDFIRRINSSVVMVNASSRFSDGGELGLGSEIGISTSKLHAFGPMGLEALTTEKFVVLGDGQVRK</sequence>
<evidence type="ECO:0000313" key="10">
    <source>
        <dbReference type="Proteomes" id="UP000281474"/>
    </source>
</evidence>
<dbReference type="HAMAP" id="MF_00412">
    <property type="entry name" value="ProA"/>
    <property type="match status" value="1"/>
</dbReference>
<dbReference type="NCBIfam" id="NF001221">
    <property type="entry name" value="PRK00197.1"/>
    <property type="match status" value="1"/>
</dbReference>
<keyword evidence="10" id="KW-1185">Reference proteome</keyword>
<dbReference type="CDD" id="cd07079">
    <property type="entry name" value="ALDH_F18-19_ProA-GPR"/>
    <property type="match status" value="1"/>
</dbReference>
<dbReference type="GO" id="GO:0004350">
    <property type="term" value="F:glutamate-5-semialdehyde dehydrogenase activity"/>
    <property type="evidence" value="ECO:0007669"/>
    <property type="project" value="UniProtKB-UniRule"/>
</dbReference>
<evidence type="ECO:0000256" key="1">
    <source>
        <dbReference type="ARBA" id="ARBA00004985"/>
    </source>
</evidence>
<dbReference type="OrthoDB" id="9809970at2"/>
<dbReference type="InterPro" id="IPR000965">
    <property type="entry name" value="GPR_dom"/>
</dbReference>
<evidence type="ECO:0000256" key="3">
    <source>
        <dbReference type="ARBA" id="ARBA00022650"/>
    </source>
</evidence>
<evidence type="ECO:0000256" key="2">
    <source>
        <dbReference type="ARBA" id="ARBA00022605"/>
    </source>
</evidence>
<dbReference type="EMBL" id="QZEI01000018">
    <property type="protein sequence ID" value="RLV60309.1"/>
    <property type="molecule type" value="Genomic_DNA"/>
</dbReference>
<evidence type="ECO:0000256" key="4">
    <source>
        <dbReference type="ARBA" id="ARBA00022857"/>
    </source>
</evidence>
<dbReference type="GO" id="GO:0055129">
    <property type="term" value="P:L-proline biosynthetic process"/>
    <property type="evidence" value="ECO:0007669"/>
    <property type="project" value="UniProtKB-UniRule"/>
</dbReference>
<dbReference type="PROSITE" id="PS01223">
    <property type="entry name" value="PROA"/>
    <property type="match status" value="1"/>
</dbReference>
<proteinExistence type="inferred from homology"/>
<dbReference type="Gene3D" id="3.40.605.10">
    <property type="entry name" value="Aldehyde Dehydrogenase, Chain A, domain 1"/>
    <property type="match status" value="1"/>
</dbReference>
<comment type="pathway">
    <text evidence="1 7">Amino-acid biosynthesis; L-proline biosynthesis; L-glutamate 5-semialdehyde from L-glutamate: step 2/2.</text>
</comment>
<feature type="domain" description="Aldehyde dehydrogenase" evidence="8">
    <location>
        <begin position="8"/>
        <end position="289"/>
    </location>
</feature>
<keyword evidence="3 7" id="KW-0641">Proline biosynthesis</keyword>
<accession>A0A3L8PZU5</accession>
<dbReference type="AlphaFoldDB" id="A0A3L8PZU5"/>
<dbReference type="InterPro" id="IPR016162">
    <property type="entry name" value="Ald_DH_N"/>
</dbReference>
<dbReference type="Proteomes" id="UP000281474">
    <property type="component" value="Unassembled WGS sequence"/>
</dbReference>
<keyword evidence="4 7" id="KW-0521">NADP</keyword>
<comment type="caution">
    <text evidence="9">The sequence shown here is derived from an EMBL/GenBank/DDBJ whole genome shotgun (WGS) entry which is preliminary data.</text>
</comment>
<dbReference type="PIRSF" id="PIRSF000151">
    <property type="entry name" value="GPR"/>
    <property type="match status" value="1"/>
</dbReference>
<evidence type="ECO:0000256" key="6">
    <source>
        <dbReference type="ARBA" id="ARBA00049024"/>
    </source>
</evidence>
<dbReference type="InterPro" id="IPR020593">
    <property type="entry name" value="G-glutamylP_reductase_CS"/>
</dbReference>
<dbReference type="PANTHER" id="PTHR11063">
    <property type="entry name" value="GLUTAMATE SEMIALDEHYDE DEHYDROGENASE"/>
    <property type="match status" value="1"/>
</dbReference>
<name>A0A3L8PZU5_9GAMM</name>
<dbReference type="UniPathway" id="UPA00098">
    <property type="reaction ID" value="UER00360"/>
</dbReference>